<feature type="transmembrane region" description="Helical" evidence="9">
    <location>
        <begin position="168"/>
        <end position="188"/>
    </location>
</feature>
<evidence type="ECO:0000256" key="3">
    <source>
        <dbReference type="ARBA" id="ARBA00022448"/>
    </source>
</evidence>
<dbReference type="PIRSF" id="PIRSF006648">
    <property type="entry name" value="DrrB"/>
    <property type="match status" value="1"/>
</dbReference>
<dbReference type="PANTHER" id="PTHR30413:SF8">
    <property type="entry name" value="TRANSPORT PERMEASE PROTEIN"/>
    <property type="match status" value="1"/>
</dbReference>
<keyword evidence="7 9" id="KW-1133">Transmembrane helix</keyword>
<dbReference type="PANTHER" id="PTHR30413">
    <property type="entry name" value="INNER MEMBRANE TRANSPORT PERMEASE"/>
    <property type="match status" value="1"/>
</dbReference>
<organism evidence="11 12">
    <name type="scientific">Flavobacterium solisilvae</name>
    <dbReference type="NCBI Taxonomy" id="1852019"/>
    <lineage>
        <taxon>Bacteria</taxon>
        <taxon>Pseudomonadati</taxon>
        <taxon>Bacteroidota</taxon>
        <taxon>Flavobacteriia</taxon>
        <taxon>Flavobacteriales</taxon>
        <taxon>Flavobacteriaceae</taxon>
        <taxon>Flavobacterium</taxon>
    </lineage>
</organism>
<keyword evidence="4 9" id="KW-1003">Cell membrane</keyword>
<gene>
    <name evidence="11" type="ORF">G6042_08650</name>
</gene>
<feature type="domain" description="ABC transmembrane type-2" evidence="10">
    <location>
        <begin position="53"/>
        <end position="281"/>
    </location>
</feature>
<protein>
    <recommendedName>
        <fullName evidence="9">Transport permease protein</fullName>
    </recommendedName>
</protein>
<evidence type="ECO:0000313" key="11">
    <source>
        <dbReference type="EMBL" id="NMH25336.1"/>
    </source>
</evidence>
<comment type="subcellular location">
    <subcellularLocation>
        <location evidence="1">Cell inner membrane</location>
        <topology evidence="1">Multi-pass membrane protein</topology>
    </subcellularLocation>
    <subcellularLocation>
        <location evidence="9">Cell membrane</location>
        <topology evidence="9">Multi-pass membrane protein</topology>
    </subcellularLocation>
</comment>
<keyword evidence="6 9" id="KW-0812">Transmembrane</keyword>
<evidence type="ECO:0000256" key="7">
    <source>
        <dbReference type="ARBA" id="ARBA00022989"/>
    </source>
</evidence>
<keyword evidence="3 9" id="KW-0813">Transport</keyword>
<evidence type="ECO:0000256" key="2">
    <source>
        <dbReference type="ARBA" id="ARBA00007783"/>
    </source>
</evidence>
<evidence type="ECO:0000313" key="12">
    <source>
        <dbReference type="Proteomes" id="UP000767947"/>
    </source>
</evidence>
<dbReference type="Pfam" id="PF01061">
    <property type="entry name" value="ABC2_membrane"/>
    <property type="match status" value="1"/>
</dbReference>
<dbReference type="InterPro" id="IPR000412">
    <property type="entry name" value="ABC_2_transport"/>
</dbReference>
<evidence type="ECO:0000256" key="4">
    <source>
        <dbReference type="ARBA" id="ARBA00022475"/>
    </source>
</evidence>
<dbReference type="InterPro" id="IPR013525">
    <property type="entry name" value="ABC2_TM"/>
</dbReference>
<name>A0ABX1QSY8_9FLAO</name>
<dbReference type="PROSITE" id="PS51012">
    <property type="entry name" value="ABC_TM2"/>
    <property type="match status" value="1"/>
</dbReference>
<evidence type="ECO:0000256" key="1">
    <source>
        <dbReference type="ARBA" id="ARBA00004429"/>
    </source>
</evidence>
<evidence type="ECO:0000256" key="9">
    <source>
        <dbReference type="RuleBase" id="RU361157"/>
    </source>
</evidence>
<feature type="transmembrane region" description="Helical" evidence="9">
    <location>
        <begin position="200"/>
        <end position="219"/>
    </location>
</feature>
<feature type="transmembrane region" description="Helical" evidence="9">
    <location>
        <begin position="56"/>
        <end position="73"/>
    </location>
</feature>
<dbReference type="EMBL" id="JAAMPT010000206">
    <property type="protein sequence ID" value="NMH25336.1"/>
    <property type="molecule type" value="Genomic_DNA"/>
</dbReference>
<reference evidence="11 12" key="1">
    <citation type="submission" date="2020-02" db="EMBL/GenBank/DDBJ databases">
        <title>Flavobacterium sp. genome.</title>
        <authorList>
            <person name="Jung H.S."/>
            <person name="Baek J.H."/>
            <person name="Jeon C.O."/>
        </authorList>
    </citation>
    <scope>NUCLEOTIDE SEQUENCE [LARGE SCALE GENOMIC DNA]</scope>
    <source>
        <strain evidence="11 12">SE-s27</strain>
    </source>
</reference>
<comment type="caution">
    <text evidence="11">The sequence shown here is derived from an EMBL/GenBank/DDBJ whole genome shotgun (WGS) entry which is preliminary data.</text>
</comment>
<dbReference type="InterPro" id="IPR047817">
    <property type="entry name" value="ABC2_TM_bact-type"/>
</dbReference>
<comment type="caution">
    <text evidence="9">Lacks conserved residue(s) required for the propagation of feature annotation.</text>
</comment>
<evidence type="ECO:0000256" key="8">
    <source>
        <dbReference type="ARBA" id="ARBA00023136"/>
    </source>
</evidence>
<accession>A0ABX1QSY8</accession>
<comment type="similarity">
    <text evidence="2 9">Belongs to the ABC-2 integral membrane protein family.</text>
</comment>
<proteinExistence type="inferred from homology"/>
<feature type="transmembrane region" description="Helical" evidence="9">
    <location>
        <begin position="255"/>
        <end position="278"/>
    </location>
</feature>
<keyword evidence="12" id="KW-1185">Reference proteome</keyword>
<keyword evidence="5" id="KW-0997">Cell inner membrane</keyword>
<feature type="transmembrane region" description="Helical" evidence="9">
    <location>
        <begin position="137"/>
        <end position="156"/>
    </location>
</feature>
<dbReference type="Proteomes" id="UP000767947">
    <property type="component" value="Unassembled WGS sequence"/>
</dbReference>
<evidence type="ECO:0000259" key="10">
    <source>
        <dbReference type="PROSITE" id="PS51012"/>
    </source>
</evidence>
<evidence type="ECO:0000256" key="6">
    <source>
        <dbReference type="ARBA" id="ARBA00022692"/>
    </source>
</evidence>
<sequence>MNNKQFEKNEWLYEITSKRSLFSLNLREIWQYRDLLFLFVKRDVVTVYKQTVLGPLWYFIQPLFTAITFTIIFNKVAGIQTGGIPPFLFNLAGIITWNYFTACLNETSDTFKKNASIFGKVYFPRAIMPISTVITNLIKLGIQLLIFFSVYVYFLLNGMNNVLDWKVLLFPFLVIIMGILGLGLGMIISSMVTKYRDLSFLVTFGVQLLMYVSAVMYPMELMREKLPQLGWLIDYNPLAYVIEASRYLLLDKGSVSGFGIVYTALITVVVFLIGLVIFNRTEKSFIDTV</sequence>
<evidence type="ECO:0000256" key="5">
    <source>
        <dbReference type="ARBA" id="ARBA00022519"/>
    </source>
</evidence>
<keyword evidence="8 9" id="KW-0472">Membrane</keyword>
<dbReference type="RefSeq" id="WP_169523924.1">
    <property type="nucleotide sequence ID" value="NZ_JAAMPT010000206.1"/>
</dbReference>